<evidence type="ECO:0000256" key="1">
    <source>
        <dbReference type="SAM" id="MobiDB-lite"/>
    </source>
</evidence>
<evidence type="ECO:0000313" key="3">
    <source>
        <dbReference type="Proteomes" id="UP000462055"/>
    </source>
</evidence>
<evidence type="ECO:0000313" key="2">
    <source>
        <dbReference type="EMBL" id="MWA06812.1"/>
    </source>
</evidence>
<dbReference type="Gene3D" id="3.40.50.10540">
    <property type="entry name" value="Crotonobetainyl-coa:carnitine coa-transferase, domain 1"/>
    <property type="match status" value="1"/>
</dbReference>
<dbReference type="PANTHER" id="PTHR48228:SF7">
    <property type="entry name" value="FATTY ACYL-COA TRANSFERASE RV3272-RELATED"/>
    <property type="match status" value="1"/>
</dbReference>
<dbReference type="GO" id="GO:0016740">
    <property type="term" value="F:transferase activity"/>
    <property type="evidence" value="ECO:0007669"/>
    <property type="project" value="UniProtKB-KW"/>
</dbReference>
<dbReference type="InterPro" id="IPR003673">
    <property type="entry name" value="CoA-Trfase_fam_III"/>
</dbReference>
<proteinExistence type="predicted"/>
<dbReference type="Proteomes" id="UP000462055">
    <property type="component" value="Unassembled WGS sequence"/>
</dbReference>
<feature type="region of interest" description="Disordered" evidence="1">
    <location>
        <begin position="323"/>
        <end position="347"/>
    </location>
</feature>
<dbReference type="InterPro" id="IPR044855">
    <property type="entry name" value="CoA-Trfase_III_dom3_sf"/>
</dbReference>
<sequence>MAPLDGLRVLDLTMWRPGPYTTQLLAQLGADVIKVEPPGGEPMRMFQGHFDLLNRRKRSIVLDLKSGEDRERCLALARDAEVFVEGFRPGVADRLGVGDAELRARNPRLVYCSISGYGADGPLAQVPGHDVNYRAYAATLPPDAVSPSLEELPVADMAAATMAAFAITAACLKARATGEGDRIDLGMADVLAHWTSTVPEATRPRPAGPAAPAPHVPGPVPGYGVYATRDGLKITLGVVSEERLWAATCRALGLDGAAGVPFAERLGRVAELDARVAAAIARLTRDEAMERLSAAGAPVAPLLTGAEMLDLDHFRARGVLDAGPVRTSAHPPLPGGPVAGLDEHRGEGWRRLAD</sequence>
<gene>
    <name evidence="2" type="ORF">F8568_042015</name>
</gene>
<protein>
    <submittedName>
        <fullName evidence="2">CoA transferase</fullName>
    </submittedName>
</protein>
<name>A0A6I4MLT1_9ACTN</name>
<dbReference type="Gene3D" id="3.30.1540.10">
    <property type="entry name" value="formyl-coa transferase, domain 3"/>
    <property type="match status" value="1"/>
</dbReference>
<reference evidence="2" key="1">
    <citation type="submission" date="2019-12" db="EMBL/GenBank/DDBJ databases">
        <title>Actinomadura physcomitrii sp. nov., a novel actinomycete isolated from moss [Physcomitrium sphaericum (Ludw) Fuernr].</title>
        <authorList>
            <person name="Zhuang X."/>
        </authorList>
    </citation>
    <scope>NUCLEOTIDE SEQUENCE [LARGE SCALE GENOMIC DNA]</scope>
    <source>
        <strain evidence="2">LD22</strain>
    </source>
</reference>
<keyword evidence="2" id="KW-0808">Transferase</keyword>
<dbReference type="InterPro" id="IPR050509">
    <property type="entry name" value="CoA-transferase_III"/>
</dbReference>
<dbReference type="InterPro" id="IPR023606">
    <property type="entry name" value="CoA-Trfase_III_dom_1_sf"/>
</dbReference>
<dbReference type="EMBL" id="WBMS02000057">
    <property type="protein sequence ID" value="MWA06812.1"/>
    <property type="molecule type" value="Genomic_DNA"/>
</dbReference>
<dbReference type="AlphaFoldDB" id="A0A6I4MLT1"/>
<keyword evidence="3" id="KW-1185">Reference proteome</keyword>
<dbReference type="Pfam" id="PF02515">
    <property type="entry name" value="CoA_transf_3"/>
    <property type="match status" value="1"/>
</dbReference>
<dbReference type="SUPFAM" id="SSF89796">
    <property type="entry name" value="CoA-transferase family III (CaiB/BaiF)"/>
    <property type="match status" value="1"/>
</dbReference>
<comment type="caution">
    <text evidence="2">The sequence shown here is derived from an EMBL/GenBank/DDBJ whole genome shotgun (WGS) entry which is preliminary data.</text>
</comment>
<organism evidence="2 3">
    <name type="scientific">Actinomadura physcomitrii</name>
    <dbReference type="NCBI Taxonomy" id="2650748"/>
    <lineage>
        <taxon>Bacteria</taxon>
        <taxon>Bacillati</taxon>
        <taxon>Actinomycetota</taxon>
        <taxon>Actinomycetes</taxon>
        <taxon>Streptosporangiales</taxon>
        <taxon>Thermomonosporaceae</taxon>
        <taxon>Actinomadura</taxon>
    </lineage>
</organism>
<dbReference type="RefSeq" id="WP_151599657.1">
    <property type="nucleotide sequence ID" value="NZ_WBMS02000057.1"/>
</dbReference>
<dbReference type="PANTHER" id="PTHR48228">
    <property type="entry name" value="SUCCINYL-COA--D-CITRAMALATE COA-TRANSFERASE"/>
    <property type="match status" value="1"/>
</dbReference>
<accession>A0A6I4MLT1</accession>